<keyword evidence="4" id="KW-0472">Membrane</keyword>
<comment type="subcellular location">
    <subcellularLocation>
        <location evidence="1">Cell outer membrane</location>
    </subcellularLocation>
</comment>
<keyword evidence="9" id="KW-1185">Reference proteome</keyword>
<protein>
    <submittedName>
        <fullName evidence="8">RagB/SusD family nutrient uptake outer membrane protein</fullName>
    </submittedName>
</protein>
<evidence type="ECO:0000256" key="2">
    <source>
        <dbReference type="ARBA" id="ARBA00006275"/>
    </source>
</evidence>
<evidence type="ECO:0000256" key="4">
    <source>
        <dbReference type="ARBA" id="ARBA00023136"/>
    </source>
</evidence>
<dbReference type="PROSITE" id="PS51257">
    <property type="entry name" value="PROKAR_LIPOPROTEIN"/>
    <property type="match status" value="1"/>
</dbReference>
<evidence type="ECO:0000259" key="6">
    <source>
        <dbReference type="Pfam" id="PF07980"/>
    </source>
</evidence>
<evidence type="ECO:0000256" key="3">
    <source>
        <dbReference type="ARBA" id="ARBA00022729"/>
    </source>
</evidence>
<evidence type="ECO:0000313" key="9">
    <source>
        <dbReference type="Proteomes" id="UP000721861"/>
    </source>
</evidence>
<dbReference type="SUPFAM" id="SSF48452">
    <property type="entry name" value="TPR-like"/>
    <property type="match status" value="1"/>
</dbReference>
<dbReference type="RefSeq" id="WP_212227368.1">
    <property type="nucleotide sequence ID" value="NZ_JAGUCN010000007.1"/>
</dbReference>
<organism evidence="8 9">
    <name type="scientific">Carboxylicivirga mesophila</name>
    <dbReference type="NCBI Taxonomy" id="1166478"/>
    <lineage>
        <taxon>Bacteria</taxon>
        <taxon>Pseudomonadati</taxon>
        <taxon>Bacteroidota</taxon>
        <taxon>Bacteroidia</taxon>
        <taxon>Marinilabiliales</taxon>
        <taxon>Marinilabiliaceae</taxon>
        <taxon>Carboxylicivirga</taxon>
    </lineage>
</organism>
<evidence type="ECO:0000313" key="8">
    <source>
        <dbReference type="EMBL" id="MBS2211294.1"/>
    </source>
</evidence>
<proteinExistence type="inferred from homology"/>
<dbReference type="Gene3D" id="1.25.40.390">
    <property type="match status" value="1"/>
</dbReference>
<dbReference type="EMBL" id="JAGUCN010000007">
    <property type="protein sequence ID" value="MBS2211294.1"/>
    <property type="molecule type" value="Genomic_DNA"/>
</dbReference>
<keyword evidence="3" id="KW-0732">Signal</keyword>
<comment type="caution">
    <text evidence="8">The sequence shown here is derived from an EMBL/GenBank/DDBJ whole genome shotgun (WGS) entry which is preliminary data.</text>
</comment>
<dbReference type="Proteomes" id="UP000721861">
    <property type="component" value="Unassembled WGS sequence"/>
</dbReference>
<dbReference type="Pfam" id="PF14322">
    <property type="entry name" value="SusD-like_3"/>
    <property type="match status" value="1"/>
</dbReference>
<reference evidence="8 9" key="1">
    <citation type="journal article" date="2014" name="Int. J. Syst. Evol. Microbiol.">
        <title>Carboxylicivirga gen. nov. in the family Marinilabiliaceae with two novel species, Carboxylicivirga mesophila sp. nov. and Carboxylicivirga taeanensis sp. nov., and reclassification of Cytophaga fermentans as Saccharicrinis fermentans gen. nov., comb. nov.</title>
        <authorList>
            <person name="Yang S.H."/>
            <person name="Seo H.S."/>
            <person name="Woo J.H."/>
            <person name="Oh H.M."/>
            <person name="Jang H."/>
            <person name="Lee J.H."/>
            <person name="Kim S.J."/>
            <person name="Kwon K.K."/>
        </authorList>
    </citation>
    <scope>NUCLEOTIDE SEQUENCE [LARGE SCALE GENOMIC DNA]</scope>
    <source>
        <strain evidence="8 9">JCM 18290</strain>
    </source>
</reference>
<sequence>MIRNIILSIFLVTLFTGCDDFLDYTEHSFYDDPETIFSTYNRTRQFLADIYSTLPSDYDYDGIKKDEANQAMRSAATDEAEYVKQNHDVQKFTNGQWSAFNALDNNWSKYYTGIRSVNLFLDQIDGRTFDDYKYNEDYEEEQERYDKFQYEARFLRAFFYFELAKRYGDIPMPDGVVNDVDAINNIQRSSFEDVIDYIVSECDAIGEELPVTWSNQVFVETGRVTRGAVYALKARALIYAASPLHNTSGDVTKWEAAATAANAFLINPDFAYGFDPQYYNSSDMAKGSFNNRTSAELIFERREANSNAFEKANFPMGFEGANGNATCPSQNLVDAYQTADGYDVILDNGVWSAPGSSVFDPANPYDNRDPRLKQTIIVNGSTWKSTTVETFTDGANGLPLADATPTGYYLKKYVREDITIAGSNTNTKEHAWVIFRLSEMYLNLAEALNEAYGPTGAPAGFAMDATTALNMVRTRAAVGLPALSGLTQAELRAAIIRERQVELAFEDHRFWDVRRWRLFDSSNSDNVTEDIYGIDITNNGGTLSYSKKLVDDRLWDDKMYLYPIPYNETTINTNLGQNPGW</sequence>
<comment type="similarity">
    <text evidence="2">Belongs to the SusD family.</text>
</comment>
<dbReference type="InterPro" id="IPR033985">
    <property type="entry name" value="SusD-like_N"/>
</dbReference>
<evidence type="ECO:0000259" key="7">
    <source>
        <dbReference type="Pfam" id="PF14322"/>
    </source>
</evidence>
<feature type="domain" description="RagB/SusD" evidence="6">
    <location>
        <begin position="316"/>
        <end position="581"/>
    </location>
</feature>
<gene>
    <name evidence="8" type="ORF">KEM09_07775</name>
</gene>
<keyword evidence="5" id="KW-0998">Cell outer membrane</keyword>
<dbReference type="InterPro" id="IPR012944">
    <property type="entry name" value="SusD_RagB_dom"/>
</dbReference>
<evidence type="ECO:0000256" key="5">
    <source>
        <dbReference type="ARBA" id="ARBA00023237"/>
    </source>
</evidence>
<evidence type="ECO:0000256" key="1">
    <source>
        <dbReference type="ARBA" id="ARBA00004442"/>
    </source>
</evidence>
<dbReference type="InterPro" id="IPR011990">
    <property type="entry name" value="TPR-like_helical_dom_sf"/>
</dbReference>
<dbReference type="Pfam" id="PF07980">
    <property type="entry name" value="SusD_RagB"/>
    <property type="match status" value="1"/>
</dbReference>
<name>A0ABS5K8K0_9BACT</name>
<feature type="domain" description="SusD-like N-terminal" evidence="7">
    <location>
        <begin position="42"/>
        <end position="235"/>
    </location>
</feature>
<accession>A0ABS5K8K0</accession>